<dbReference type="RefSeq" id="WP_128776238.1">
    <property type="nucleotide sequence ID" value="NZ_RYFI01000003.1"/>
</dbReference>
<protein>
    <recommendedName>
        <fullName evidence="4">DUF5666 domain-containing protein</fullName>
    </recommendedName>
</protein>
<organism evidence="2 3">
    <name type="scientific">Hansschlegelia zhihuaiae</name>
    <dbReference type="NCBI Taxonomy" id="405005"/>
    <lineage>
        <taxon>Bacteria</taxon>
        <taxon>Pseudomonadati</taxon>
        <taxon>Pseudomonadota</taxon>
        <taxon>Alphaproteobacteria</taxon>
        <taxon>Hyphomicrobiales</taxon>
        <taxon>Methylopilaceae</taxon>
        <taxon>Hansschlegelia</taxon>
    </lineage>
</organism>
<evidence type="ECO:0008006" key="4">
    <source>
        <dbReference type="Google" id="ProtNLM"/>
    </source>
</evidence>
<reference evidence="2 3" key="1">
    <citation type="submission" date="2018-12" db="EMBL/GenBank/DDBJ databases">
        <title>bacterium Hansschlegelia zhihuaiae S113.</title>
        <authorList>
            <person name="He J."/>
        </authorList>
    </citation>
    <scope>NUCLEOTIDE SEQUENCE [LARGE SCALE GENOMIC DNA]</scope>
    <source>
        <strain evidence="2 3">S 113</strain>
    </source>
</reference>
<dbReference type="OrthoDB" id="8450677at2"/>
<name>A0A4Q0MLK7_9HYPH</name>
<keyword evidence="3" id="KW-1185">Reference proteome</keyword>
<accession>A0A4Q0MLK7</accession>
<proteinExistence type="predicted"/>
<dbReference type="EMBL" id="RYFI01000003">
    <property type="protein sequence ID" value="RXF74588.1"/>
    <property type="molecule type" value="Genomic_DNA"/>
</dbReference>
<keyword evidence="1" id="KW-0732">Signal</keyword>
<evidence type="ECO:0000313" key="3">
    <source>
        <dbReference type="Proteomes" id="UP000289708"/>
    </source>
</evidence>
<sequence length="101" mass="10264">MKRYGATVALAVGATLLAAGPALAVTVANETDKALEVTADLGAQEPKTKIEPGKSAKLDCPEGCEIRVEALNSYGVAAKTGAKLVIKDGMLKHADAAKASK</sequence>
<feature type="signal peptide" evidence="1">
    <location>
        <begin position="1"/>
        <end position="24"/>
    </location>
</feature>
<dbReference type="AlphaFoldDB" id="A0A4Q0MLK7"/>
<feature type="chain" id="PRO_5020672750" description="DUF5666 domain-containing protein" evidence="1">
    <location>
        <begin position="25"/>
        <end position="101"/>
    </location>
</feature>
<evidence type="ECO:0000256" key="1">
    <source>
        <dbReference type="SAM" id="SignalP"/>
    </source>
</evidence>
<dbReference type="Proteomes" id="UP000289708">
    <property type="component" value="Unassembled WGS sequence"/>
</dbReference>
<evidence type="ECO:0000313" key="2">
    <source>
        <dbReference type="EMBL" id="RXF74588.1"/>
    </source>
</evidence>
<gene>
    <name evidence="2" type="ORF">EK403_04090</name>
</gene>
<comment type="caution">
    <text evidence="2">The sequence shown here is derived from an EMBL/GenBank/DDBJ whole genome shotgun (WGS) entry which is preliminary data.</text>
</comment>